<evidence type="ECO:0000256" key="9">
    <source>
        <dbReference type="PROSITE-ProRule" id="PRU01248"/>
    </source>
</evidence>
<evidence type="ECO:0000256" key="7">
    <source>
        <dbReference type="ARBA" id="ARBA00023172"/>
    </source>
</evidence>
<dbReference type="RefSeq" id="WP_304515171.1">
    <property type="nucleotide sequence ID" value="NZ_JAOSID010000002.1"/>
</dbReference>
<keyword evidence="14" id="KW-1185">Reference proteome</keyword>
<evidence type="ECO:0000256" key="4">
    <source>
        <dbReference type="ARBA" id="ARBA00022829"/>
    </source>
</evidence>
<dbReference type="PROSITE" id="PS51900">
    <property type="entry name" value="CB"/>
    <property type="match status" value="1"/>
</dbReference>
<feature type="compositionally biased region" description="Basic residues" evidence="10">
    <location>
        <begin position="315"/>
        <end position="326"/>
    </location>
</feature>
<evidence type="ECO:0000259" key="11">
    <source>
        <dbReference type="PROSITE" id="PS51898"/>
    </source>
</evidence>
<keyword evidence="2" id="KW-0963">Cytoplasm</keyword>
<sequence>MIYNLRHKERNIIILQLINDFEVFLRIEHNYSILTIQNYISDVKEFKVFLLNQNLDFNLKNLSQQHQSRYFVAYLNKKKLKNISIIRKISALRTFYNFLTERYESVNNIFKLIKNNKTSKQLPKIISEDKIQNLLDSIDLSTYLNYRNYLILDLLYSCGLRVNELITLKTENINFTNKQILILGKGKKDRYLPIHNNLSKMIKIYIKNVRNKLITKENKKTFVNNPFLLINSKGNPLTDRGIRFILEQICLKSGQDIKVFPHMIRHAFATILLNKGADLRVLQELLGHTNLKTTQIYTHVSNTFLKNKFLSNHPRNIHKQNKKHKDKGILNK</sequence>
<dbReference type="InterPro" id="IPR044068">
    <property type="entry name" value="CB"/>
</dbReference>
<organism evidence="13 14">
    <name type="scientific">Candidatus Phytoplasma melaleucae</name>
    <dbReference type="NCBI Taxonomy" id="2982630"/>
    <lineage>
        <taxon>Bacteria</taxon>
        <taxon>Bacillati</taxon>
        <taxon>Mycoplasmatota</taxon>
        <taxon>Mollicutes</taxon>
        <taxon>Acholeplasmatales</taxon>
        <taxon>Acholeplasmataceae</taxon>
        <taxon>Candidatus Phytoplasma</taxon>
    </lineage>
</organism>
<dbReference type="InterPro" id="IPR013762">
    <property type="entry name" value="Integrase-like_cat_sf"/>
</dbReference>
<dbReference type="PROSITE" id="PS51898">
    <property type="entry name" value="TYR_RECOMBINASE"/>
    <property type="match status" value="1"/>
</dbReference>
<evidence type="ECO:0000313" key="14">
    <source>
        <dbReference type="Proteomes" id="UP001172036"/>
    </source>
</evidence>
<proteinExistence type="predicted"/>
<evidence type="ECO:0000256" key="1">
    <source>
        <dbReference type="ARBA" id="ARBA00004496"/>
    </source>
</evidence>
<dbReference type="Gene3D" id="1.10.150.130">
    <property type="match status" value="1"/>
</dbReference>
<keyword evidence="4" id="KW-0159">Chromosome partition</keyword>
<dbReference type="InterPro" id="IPR011010">
    <property type="entry name" value="DNA_brk_join_enz"/>
</dbReference>
<comment type="subcellular location">
    <subcellularLocation>
        <location evidence="1">Cytoplasm</location>
    </subcellularLocation>
</comment>
<dbReference type="PANTHER" id="PTHR30349:SF77">
    <property type="entry name" value="TYROSINE RECOMBINASE XERC"/>
    <property type="match status" value="1"/>
</dbReference>
<keyword evidence="7" id="KW-0233">DNA recombination</keyword>
<dbReference type="Pfam" id="PF02899">
    <property type="entry name" value="Phage_int_SAM_1"/>
    <property type="match status" value="1"/>
</dbReference>
<dbReference type="Gene3D" id="1.10.443.10">
    <property type="entry name" value="Intergrase catalytic core"/>
    <property type="match status" value="1"/>
</dbReference>
<keyword evidence="8" id="KW-0131">Cell cycle</keyword>
<dbReference type="PANTHER" id="PTHR30349">
    <property type="entry name" value="PHAGE INTEGRASE-RELATED"/>
    <property type="match status" value="1"/>
</dbReference>
<gene>
    <name evidence="13" type="ORF">OC680_00515</name>
</gene>
<evidence type="ECO:0000256" key="5">
    <source>
        <dbReference type="ARBA" id="ARBA00022908"/>
    </source>
</evidence>
<feature type="domain" description="Core-binding (CB)" evidence="12">
    <location>
        <begin position="12"/>
        <end position="100"/>
    </location>
</feature>
<keyword evidence="6 9" id="KW-0238">DNA-binding</keyword>
<evidence type="ECO:0000313" key="13">
    <source>
        <dbReference type="EMBL" id="MDO8167966.1"/>
    </source>
</evidence>
<dbReference type="EMBL" id="JAOSID010000002">
    <property type="protein sequence ID" value="MDO8167966.1"/>
    <property type="molecule type" value="Genomic_DNA"/>
</dbReference>
<keyword evidence="3" id="KW-0132">Cell division</keyword>
<reference evidence="13 14" key="1">
    <citation type="journal article" date="2023" name="Int. J. Syst. Evol. Microbiol.">
        <title>The observation of taxonomic boundaries for the 16SrII and 16SrXXV phytoplasmas using genome-based delimitation.</title>
        <authorList>
            <person name="Rodrigues Jardim B."/>
            <person name="Tran-Nguyen L.T.T."/>
            <person name="Gambley C."/>
            <person name="Al-Sadi A.M."/>
            <person name="Al-Subhi A.M."/>
            <person name="Foissac X."/>
            <person name="Salar P."/>
            <person name="Cai H."/>
            <person name="Yang J.Y."/>
            <person name="Davis R."/>
            <person name="Jones L."/>
            <person name="Rodoni B."/>
            <person name="Constable F.E."/>
        </authorList>
    </citation>
    <scope>NUCLEOTIDE SEQUENCE [LARGE SCALE GENOMIC DNA]</scope>
    <source>
        <strain evidence="13">BAWM-155c</strain>
    </source>
</reference>
<evidence type="ECO:0000256" key="10">
    <source>
        <dbReference type="SAM" id="MobiDB-lite"/>
    </source>
</evidence>
<dbReference type="SUPFAM" id="SSF56349">
    <property type="entry name" value="DNA breaking-rejoining enzymes"/>
    <property type="match status" value="1"/>
</dbReference>
<dbReference type="InterPro" id="IPR050090">
    <property type="entry name" value="Tyrosine_recombinase_XerCD"/>
</dbReference>
<evidence type="ECO:0000256" key="8">
    <source>
        <dbReference type="ARBA" id="ARBA00023306"/>
    </source>
</evidence>
<comment type="caution">
    <text evidence="13">The sequence shown here is derived from an EMBL/GenBank/DDBJ whole genome shotgun (WGS) entry which is preliminary data.</text>
</comment>
<dbReference type="Proteomes" id="UP001172036">
    <property type="component" value="Unassembled WGS sequence"/>
</dbReference>
<dbReference type="InterPro" id="IPR002104">
    <property type="entry name" value="Integrase_catalytic"/>
</dbReference>
<dbReference type="InterPro" id="IPR010998">
    <property type="entry name" value="Integrase_recombinase_N"/>
</dbReference>
<dbReference type="Pfam" id="PF00589">
    <property type="entry name" value="Phage_integrase"/>
    <property type="match status" value="1"/>
</dbReference>
<feature type="domain" description="Tyr recombinase" evidence="11">
    <location>
        <begin position="121"/>
        <end position="310"/>
    </location>
</feature>
<evidence type="ECO:0000259" key="12">
    <source>
        <dbReference type="PROSITE" id="PS51900"/>
    </source>
</evidence>
<accession>A0ABT9DFB4</accession>
<evidence type="ECO:0000256" key="3">
    <source>
        <dbReference type="ARBA" id="ARBA00022618"/>
    </source>
</evidence>
<evidence type="ECO:0000256" key="6">
    <source>
        <dbReference type="ARBA" id="ARBA00023125"/>
    </source>
</evidence>
<dbReference type="InterPro" id="IPR004107">
    <property type="entry name" value="Integrase_SAM-like_N"/>
</dbReference>
<name>A0ABT9DFB4_9MOLU</name>
<keyword evidence="5" id="KW-0229">DNA integration</keyword>
<feature type="region of interest" description="Disordered" evidence="10">
    <location>
        <begin position="313"/>
        <end position="332"/>
    </location>
</feature>
<evidence type="ECO:0000256" key="2">
    <source>
        <dbReference type="ARBA" id="ARBA00022490"/>
    </source>
</evidence>
<protein>
    <submittedName>
        <fullName evidence="13">Tyrosine-type recombinase/integrase</fullName>
    </submittedName>
</protein>